<proteinExistence type="predicted"/>
<dbReference type="RefSeq" id="WP_133144137.1">
    <property type="nucleotide sequence ID" value="NZ_CAACYJ010000024.1"/>
</dbReference>
<gene>
    <name evidence="1" type="ORF">NCTC10754_01509</name>
</gene>
<dbReference type="Proteomes" id="UP000330809">
    <property type="component" value="Unassembled WGS sequence"/>
</dbReference>
<evidence type="ECO:0000313" key="2">
    <source>
        <dbReference type="Proteomes" id="UP000330809"/>
    </source>
</evidence>
<organism evidence="1 2">
    <name type="scientific">Pseudomonas fragi</name>
    <dbReference type="NCBI Taxonomy" id="296"/>
    <lineage>
        <taxon>Bacteria</taxon>
        <taxon>Pseudomonadati</taxon>
        <taxon>Pseudomonadota</taxon>
        <taxon>Gammaproteobacteria</taxon>
        <taxon>Pseudomonadales</taxon>
        <taxon>Pseudomonadaceae</taxon>
        <taxon>Pseudomonas</taxon>
    </lineage>
</organism>
<sequence length="257" mass="29917">MTTSKTSTAVRRICPCLTAINNEVLKDFIVSFNSVSADKFSIAKAFKDFIIYDCATYIVVTNESNSILRKYNQALSNTTNNYTNYIRKKPEYKTEDADKIVRTLRQSRVDISKLLFSTKTFRAEPNSNAICFTEASPFDDESKKSKKLNLTYSDKDFNLIKSKFKALKKENDSLTFDDLFYQFMLELKIYKLKFETNFFTQHATEINAFTNFASQSHQNFQNLKIEDFNEYFLNTFPSFQSRLLESLETLKSMISIE</sequence>
<dbReference type="AlphaFoldDB" id="A0A449IHZ3"/>
<accession>A0A449IHZ3</accession>
<evidence type="ECO:0000313" key="1">
    <source>
        <dbReference type="EMBL" id="VFB18940.1"/>
    </source>
</evidence>
<reference evidence="1 2" key="1">
    <citation type="submission" date="2019-02" db="EMBL/GenBank/DDBJ databases">
        <authorList>
            <consortium name="Pathogen Informatics"/>
        </authorList>
    </citation>
    <scope>NUCLEOTIDE SEQUENCE [LARGE SCALE GENOMIC DNA]</scope>
    <source>
        <strain evidence="1 2">3012STDY7103891</strain>
    </source>
</reference>
<protein>
    <submittedName>
        <fullName evidence="1">Uncharacterized protein</fullName>
    </submittedName>
</protein>
<dbReference type="EMBL" id="CAACYJ010000024">
    <property type="protein sequence ID" value="VFB18940.1"/>
    <property type="molecule type" value="Genomic_DNA"/>
</dbReference>
<name>A0A449IHZ3_PSEFR</name>